<dbReference type="FunFam" id="3.40.50.300:FF:000006">
    <property type="entry name" value="DNA-binding transcriptional regulator NtrC"/>
    <property type="match status" value="1"/>
</dbReference>
<feature type="domain" description="Sigma-54 factor interaction" evidence="6">
    <location>
        <begin position="171"/>
        <end position="399"/>
    </location>
</feature>
<evidence type="ECO:0000256" key="1">
    <source>
        <dbReference type="ARBA" id="ARBA00022741"/>
    </source>
</evidence>
<dbReference type="CDD" id="cd00009">
    <property type="entry name" value="AAA"/>
    <property type="match status" value="1"/>
</dbReference>
<reference evidence="7 8" key="1">
    <citation type="submission" date="2019-05" db="EMBL/GenBank/DDBJ databases">
        <title>Genomic analysis of Lentibacillus sp. NKC220-2.</title>
        <authorList>
            <person name="Oh Y.J."/>
        </authorList>
    </citation>
    <scope>NUCLEOTIDE SEQUENCE [LARGE SCALE GENOMIC DNA]</scope>
    <source>
        <strain evidence="7 8">NKC220-2</strain>
    </source>
</reference>
<dbReference type="InterPro" id="IPR002197">
    <property type="entry name" value="HTH_Fis"/>
</dbReference>
<name>A0A5S3QMM7_9BACI</name>
<dbReference type="GO" id="GO:0005524">
    <property type="term" value="F:ATP binding"/>
    <property type="evidence" value="ECO:0007669"/>
    <property type="project" value="UniProtKB-KW"/>
</dbReference>
<dbReference type="InterPro" id="IPR058031">
    <property type="entry name" value="AAA_lid_NorR"/>
</dbReference>
<accession>A0A5S3QMM7</accession>
<dbReference type="SUPFAM" id="SSF52540">
    <property type="entry name" value="P-loop containing nucleoside triphosphate hydrolases"/>
    <property type="match status" value="1"/>
</dbReference>
<gene>
    <name evidence="7" type="ORF">FFL34_13100</name>
</gene>
<dbReference type="Proteomes" id="UP000306980">
    <property type="component" value="Unassembled WGS sequence"/>
</dbReference>
<keyword evidence="5" id="KW-0804">Transcription</keyword>
<evidence type="ECO:0000256" key="4">
    <source>
        <dbReference type="ARBA" id="ARBA00023125"/>
    </source>
</evidence>
<dbReference type="InterPro" id="IPR009057">
    <property type="entry name" value="Homeodomain-like_sf"/>
</dbReference>
<dbReference type="EMBL" id="VCIA01000001">
    <property type="protein sequence ID" value="TMN22918.1"/>
    <property type="molecule type" value="Genomic_DNA"/>
</dbReference>
<dbReference type="Gene3D" id="1.10.8.60">
    <property type="match status" value="1"/>
</dbReference>
<dbReference type="PROSITE" id="PS50045">
    <property type="entry name" value="SIGMA54_INTERACT_4"/>
    <property type="match status" value="1"/>
</dbReference>
<evidence type="ECO:0000313" key="8">
    <source>
        <dbReference type="Proteomes" id="UP000306980"/>
    </source>
</evidence>
<keyword evidence="4" id="KW-0238">DNA-binding</keyword>
<evidence type="ECO:0000313" key="7">
    <source>
        <dbReference type="EMBL" id="TMN22918.1"/>
    </source>
</evidence>
<evidence type="ECO:0000256" key="3">
    <source>
        <dbReference type="ARBA" id="ARBA00023015"/>
    </source>
</evidence>
<dbReference type="PANTHER" id="PTHR32071:SF74">
    <property type="entry name" value="TRANSCRIPTIONAL ACTIVATOR ROCR"/>
    <property type="match status" value="1"/>
</dbReference>
<dbReference type="Gene3D" id="3.30.450.20">
    <property type="entry name" value="PAS domain"/>
    <property type="match status" value="1"/>
</dbReference>
<evidence type="ECO:0000256" key="5">
    <source>
        <dbReference type="ARBA" id="ARBA00023163"/>
    </source>
</evidence>
<dbReference type="PROSITE" id="PS00688">
    <property type="entry name" value="SIGMA54_INTERACT_3"/>
    <property type="match status" value="1"/>
</dbReference>
<dbReference type="PROSITE" id="PS00676">
    <property type="entry name" value="SIGMA54_INTERACT_2"/>
    <property type="match status" value="1"/>
</dbReference>
<dbReference type="InterPro" id="IPR003593">
    <property type="entry name" value="AAA+_ATPase"/>
</dbReference>
<keyword evidence="2" id="KW-0067">ATP-binding</keyword>
<dbReference type="InterPro" id="IPR025944">
    <property type="entry name" value="Sigma_54_int_dom_CS"/>
</dbReference>
<dbReference type="Pfam" id="PF25601">
    <property type="entry name" value="AAA_lid_14"/>
    <property type="match status" value="1"/>
</dbReference>
<evidence type="ECO:0000259" key="6">
    <source>
        <dbReference type="PROSITE" id="PS50045"/>
    </source>
</evidence>
<dbReference type="SUPFAM" id="SSF46689">
    <property type="entry name" value="Homeodomain-like"/>
    <property type="match status" value="1"/>
</dbReference>
<organism evidence="7 8">
    <name type="scientific">Lentibacillus cibarius</name>
    <dbReference type="NCBI Taxonomy" id="2583219"/>
    <lineage>
        <taxon>Bacteria</taxon>
        <taxon>Bacillati</taxon>
        <taxon>Bacillota</taxon>
        <taxon>Bacilli</taxon>
        <taxon>Bacillales</taxon>
        <taxon>Bacillaceae</taxon>
        <taxon>Lentibacillus</taxon>
    </lineage>
</organism>
<dbReference type="OrthoDB" id="9771372at2"/>
<dbReference type="Gene3D" id="1.10.10.60">
    <property type="entry name" value="Homeodomain-like"/>
    <property type="match status" value="1"/>
</dbReference>
<dbReference type="InterPro" id="IPR025943">
    <property type="entry name" value="Sigma_54_int_dom_ATP-bd_2"/>
</dbReference>
<dbReference type="InterPro" id="IPR027417">
    <property type="entry name" value="P-loop_NTPase"/>
</dbReference>
<dbReference type="AlphaFoldDB" id="A0A5S3QMM7"/>
<sequence length="483" mass="54811">MCPRCPGIRNDWAQLYLICVKERGKLQIDANTIKNLADYDNILVVDKEGKTLFYDLADLNVLSELGQRPEEFIGKHVTTFYQDLTEENSTVMNVLRNGKPLSRVRQEMTTIKGNEIISISSTYPITEIEQVVGAIEFSKRYYLKENIQSLHKYAGHKVYRKNNTIYTIDDLITANSRMESIKQHIRKISRTSSSVLLNGRTGTGKEIVAQAIHNLSDRYAQQFISLNCSAVPESLMESTLFGTTKGSFTGSEDMPGVFEQADGGTLFLDEINSLPVPLQVKLLKAVEEKAVRRIGGKKPIPLNIRIVSATNEEPDKLLAEKRLREDLFYRLSVVELNLPELVERKEDIPVLLDYFINFYNTHMNIRIDGAEADVLETFKRYDWPGNVRELKNAVETAYNSVSSRMITMDDIPRRICKAKQMSKPAHTGRGASDVSLKEAVENYEQAIIAAHLKEANGVIAETARRLDMSKQSLKYKINKYELM</sequence>
<dbReference type="SMART" id="SM00382">
    <property type="entry name" value="AAA"/>
    <property type="match status" value="1"/>
</dbReference>
<keyword evidence="3" id="KW-0805">Transcription regulation</keyword>
<dbReference type="InterPro" id="IPR002078">
    <property type="entry name" value="Sigma_54_int"/>
</dbReference>
<comment type="caution">
    <text evidence="7">The sequence shown here is derived from an EMBL/GenBank/DDBJ whole genome shotgun (WGS) entry which is preliminary data.</text>
</comment>
<dbReference type="Pfam" id="PF00158">
    <property type="entry name" value="Sigma54_activat"/>
    <property type="match status" value="1"/>
</dbReference>
<proteinExistence type="predicted"/>
<evidence type="ECO:0000256" key="2">
    <source>
        <dbReference type="ARBA" id="ARBA00022840"/>
    </source>
</evidence>
<protein>
    <submittedName>
        <fullName evidence="7">Transcriptional regulator</fullName>
    </submittedName>
</protein>
<dbReference type="PANTHER" id="PTHR32071">
    <property type="entry name" value="TRANSCRIPTIONAL REGULATORY PROTEIN"/>
    <property type="match status" value="1"/>
</dbReference>
<dbReference type="GO" id="GO:0043565">
    <property type="term" value="F:sequence-specific DNA binding"/>
    <property type="evidence" value="ECO:0007669"/>
    <property type="project" value="InterPro"/>
</dbReference>
<dbReference type="Gene3D" id="3.40.50.300">
    <property type="entry name" value="P-loop containing nucleotide triphosphate hydrolases"/>
    <property type="match status" value="1"/>
</dbReference>
<dbReference type="GO" id="GO:0006355">
    <property type="term" value="P:regulation of DNA-templated transcription"/>
    <property type="evidence" value="ECO:0007669"/>
    <property type="project" value="InterPro"/>
</dbReference>
<dbReference type="Pfam" id="PF02954">
    <property type="entry name" value="HTH_8"/>
    <property type="match status" value="1"/>
</dbReference>
<keyword evidence="1" id="KW-0547">Nucleotide-binding</keyword>